<keyword evidence="3" id="KW-1185">Reference proteome</keyword>
<feature type="region of interest" description="Disordered" evidence="1">
    <location>
        <begin position="1"/>
        <end position="29"/>
    </location>
</feature>
<dbReference type="OrthoDB" id="8556864at2"/>
<evidence type="ECO:0000256" key="1">
    <source>
        <dbReference type="SAM" id="MobiDB-lite"/>
    </source>
</evidence>
<evidence type="ECO:0000313" key="3">
    <source>
        <dbReference type="Proteomes" id="UP000197535"/>
    </source>
</evidence>
<evidence type="ECO:0008006" key="4">
    <source>
        <dbReference type="Google" id="ProtNLM"/>
    </source>
</evidence>
<name>A0A254TA22_9BURK</name>
<gene>
    <name evidence="2" type="ORF">AYR66_08220</name>
</gene>
<sequence>MRQLLTGMFHPDQFTDGASNSSSSGEQLREGVMGNMADPRNESAFPQPDPGMLAFGSSSASPVSAPANAAADRLRRRLNLTHGGTLSAAHHARELDRIRRELLHTCGLGDPIGPDVIFSTSSTKLYHTATRLTCCTTASLTRLIVVGAEESGMPAWGDGMVETVNVPLRNADGTPRQAASVDGDVGSLVNEAIAMEWRVLIILADVSPTGLSGPGIACAVAVRDRFPDSVTVLVDACQFRLAPSTLRAYLEHGFMVAMSASTFLASPAWAGALILPDAMRFRLRRRLLHPALMQYSTRADWPPDWPGADMLDEAASLGQLMRWEAALEELRAFRRVPDAEIARFLHDFAAAIQARLQADPHFEPLALPPLERITGSGAAWDCVPTMFPFLLHEPSRTSCRRPIGREDTERIHHLLQSNLVDDHGLEFANGNHEIAMLRCQLGEPVPCGSRNGVPVSALRLCVSARMVIDAARGNSQAIIDKALATLDKTALLVRVILYGSVF</sequence>
<organism evidence="2 3">
    <name type="scientific">Noviherbaspirillum denitrificans</name>
    <dbReference type="NCBI Taxonomy" id="1968433"/>
    <lineage>
        <taxon>Bacteria</taxon>
        <taxon>Pseudomonadati</taxon>
        <taxon>Pseudomonadota</taxon>
        <taxon>Betaproteobacteria</taxon>
        <taxon>Burkholderiales</taxon>
        <taxon>Oxalobacteraceae</taxon>
        <taxon>Noviherbaspirillum</taxon>
    </lineage>
</organism>
<dbReference type="Proteomes" id="UP000197535">
    <property type="component" value="Unassembled WGS sequence"/>
</dbReference>
<proteinExistence type="predicted"/>
<evidence type="ECO:0000313" key="2">
    <source>
        <dbReference type="EMBL" id="OWW19499.1"/>
    </source>
</evidence>
<comment type="caution">
    <text evidence="2">The sequence shown here is derived from an EMBL/GenBank/DDBJ whole genome shotgun (WGS) entry which is preliminary data.</text>
</comment>
<feature type="compositionally biased region" description="Polar residues" evidence="1">
    <location>
        <begin position="16"/>
        <end position="26"/>
    </location>
</feature>
<accession>A0A254TA22</accession>
<reference evidence="2 3" key="1">
    <citation type="submission" date="2016-02" db="EMBL/GenBank/DDBJ databases">
        <authorList>
            <person name="Wen L."/>
            <person name="He K."/>
            <person name="Yang H."/>
        </authorList>
    </citation>
    <scope>NUCLEOTIDE SEQUENCE [LARGE SCALE GENOMIC DNA]</scope>
    <source>
        <strain evidence="2 3">TSA40</strain>
    </source>
</reference>
<dbReference type="RefSeq" id="WP_088706407.1">
    <property type="nucleotide sequence ID" value="NZ_LSTO01000001.1"/>
</dbReference>
<protein>
    <recommendedName>
        <fullName evidence="4">Selenocysteine lyase</fullName>
    </recommendedName>
</protein>
<dbReference type="EMBL" id="LSTO01000001">
    <property type="protein sequence ID" value="OWW19499.1"/>
    <property type="molecule type" value="Genomic_DNA"/>
</dbReference>
<dbReference type="AlphaFoldDB" id="A0A254TA22"/>